<organism evidence="1">
    <name type="scientific">Siphoviridae sp. ctcRb7</name>
    <dbReference type="NCBI Taxonomy" id="2825572"/>
    <lineage>
        <taxon>Viruses</taxon>
        <taxon>Duplodnaviria</taxon>
        <taxon>Heunggongvirae</taxon>
        <taxon>Uroviricota</taxon>
        <taxon>Caudoviricetes</taxon>
    </lineage>
</organism>
<dbReference type="EMBL" id="BK015996">
    <property type="protein sequence ID" value="DAF88803.1"/>
    <property type="molecule type" value="Genomic_DNA"/>
</dbReference>
<name>A0A8S5U2X1_9CAUD</name>
<protein>
    <submittedName>
        <fullName evidence="1">Major tail protein</fullName>
    </submittedName>
</protein>
<sequence>MTVTRNARILGNKLGFSIGGKDYWSDISSYELAPETSDKDVVTFADALSGASSAWKLKGKAIVSFDPGSFWDMLWQQAGHTVDVLVAPFGNKVATAKQPHFKIKAKIGVKPSISSEAGDEKGSTFDFEWQCEGEPEKLTATSTLGAGNMEEN</sequence>
<reference evidence="1" key="1">
    <citation type="journal article" date="2021" name="Proc. Natl. Acad. Sci. U.S.A.">
        <title>A Catalog of Tens of Thousands of Viruses from Human Metagenomes Reveals Hidden Associations with Chronic Diseases.</title>
        <authorList>
            <person name="Tisza M.J."/>
            <person name="Buck C.B."/>
        </authorList>
    </citation>
    <scope>NUCLEOTIDE SEQUENCE</scope>
    <source>
        <strain evidence="1">CtcRb7</strain>
    </source>
</reference>
<proteinExistence type="predicted"/>
<evidence type="ECO:0000313" key="1">
    <source>
        <dbReference type="EMBL" id="DAF88803.1"/>
    </source>
</evidence>
<accession>A0A8S5U2X1</accession>